<accession>A0A1A9VZH2</accession>
<evidence type="ECO:0000313" key="7">
    <source>
        <dbReference type="Proteomes" id="UP000091820"/>
    </source>
</evidence>
<dbReference type="Pfam" id="PF01612">
    <property type="entry name" value="DNA_pol_A_exo1"/>
    <property type="match status" value="1"/>
</dbReference>
<keyword evidence="1" id="KW-0540">Nuclease</keyword>
<dbReference type="GO" id="GO:0008408">
    <property type="term" value="F:3'-5' exonuclease activity"/>
    <property type="evidence" value="ECO:0007669"/>
    <property type="project" value="InterPro"/>
</dbReference>
<dbReference type="InterPro" id="IPR051132">
    <property type="entry name" value="3-5_Exonuclease_domain"/>
</dbReference>
<dbReference type="STRING" id="37001.A0A1A9VZH2"/>
<dbReference type="Gene3D" id="3.30.420.10">
    <property type="entry name" value="Ribonuclease H-like superfamily/Ribonuclease H"/>
    <property type="match status" value="1"/>
</dbReference>
<dbReference type="CDD" id="cd06141">
    <property type="entry name" value="WRN_exo"/>
    <property type="match status" value="1"/>
</dbReference>
<dbReference type="VEuPathDB" id="VectorBase:GBRI000388"/>
<dbReference type="PANTHER" id="PTHR13620">
    <property type="entry name" value="3-5 EXONUCLEASE"/>
    <property type="match status" value="1"/>
</dbReference>
<dbReference type="GO" id="GO:0003676">
    <property type="term" value="F:nucleic acid binding"/>
    <property type="evidence" value="ECO:0007669"/>
    <property type="project" value="InterPro"/>
</dbReference>
<dbReference type="InterPro" id="IPR002562">
    <property type="entry name" value="3'-5'_exonuclease_dom"/>
</dbReference>
<dbReference type="Proteomes" id="UP000091820">
    <property type="component" value="Unassembled WGS sequence"/>
</dbReference>
<sequence>MLIIVIGIALCIGLLYAIFKYQNYLERCEHDKPCDEIVNTLRKYCSNYKVLGFDCEWVSQRGYCSRVALLQLASSNGFCGLFQLCHMRHIPKSLKTLLEDKEIIKVGVEPAQDAQRLMNDYNLYVASTFDIRYLAVMNGCKPLGLEKLSRHVLYVELPKSFYTSASNWEGRLTDEQIQYAANDALAGIHIFMHLAKRLERTHYWKTEIIDFLELRFVEHHAQKKDFGRSGVQLGPSTNCRIEGPNGELLCNVEKSKAEWYLENGLGKKIQSEPITVRLYKEPACKQFGHYRIPNDGFCEMCFDFDAFIRKPIVPMEYRKHFPGSYLKIR</sequence>
<protein>
    <recommendedName>
        <fullName evidence="5">3'-5' exonuclease domain-containing protein</fullName>
    </recommendedName>
</protein>
<reference evidence="6" key="2">
    <citation type="submission" date="2020-05" db="UniProtKB">
        <authorList>
            <consortium name="EnsemblMetazoa"/>
        </authorList>
    </citation>
    <scope>IDENTIFICATION</scope>
    <source>
        <strain evidence="6">IAEA</strain>
    </source>
</reference>
<evidence type="ECO:0000256" key="3">
    <source>
        <dbReference type="ARBA" id="ARBA00022801"/>
    </source>
</evidence>
<dbReference type="GO" id="GO:0006139">
    <property type="term" value="P:nucleobase-containing compound metabolic process"/>
    <property type="evidence" value="ECO:0007669"/>
    <property type="project" value="InterPro"/>
</dbReference>
<evidence type="ECO:0000256" key="2">
    <source>
        <dbReference type="ARBA" id="ARBA00022723"/>
    </source>
</evidence>
<dbReference type="PANTHER" id="PTHR13620:SF104">
    <property type="entry name" value="EXONUCLEASE 3'-5' DOMAIN-CONTAINING PROTEIN 2"/>
    <property type="match status" value="1"/>
</dbReference>
<dbReference type="InterPro" id="IPR012337">
    <property type="entry name" value="RNaseH-like_sf"/>
</dbReference>
<evidence type="ECO:0000256" key="4">
    <source>
        <dbReference type="ARBA" id="ARBA00022839"/>
    </source>
</evidence>
<proteinExistence type="predicted"/>
<dbReference type="SMART" id="SM00474">
    <property type="entry name" value="35EXOc"/>
    <property type="match status" value="1"/>
</dbReference>
<name>A0A1A9VZH2_9MUSC</name>
<dbReference type="AlphaFoldDB" id="A0A1A9VZH2"/>
<reference evidence="7" key="1">
    <citation type="submission" date="2014-03" db="EMBL/GenBank/DDBJ databases">
        <authorList>
            <person name="Aksoy S."/>
            <person name="Warren W."/>
            <person name="Wilson R.K."/>
        </authorList>
    </citation>
    <scope>NUCLEOTIDE SEQUENCE [LARGE SCALE GENOMIC DNA]</scope>
    <source>
        <strain evidence="7">IAEA</strain>
    </source>
</reference>
<keyword evidence="3" id="KW-0378">Hydrolase</keyword>
<keyword evidence="4" id="KW-0269">Exonuclease</keyword>
<dbReference type="InterPro" id="IPR036397">
    <property type="entry name" value="RNaseH_sf"/>
</dbReference>
<dbReference type="EnsemblMetazoa" id="GBRI000388-RA">
    <property type="protein sequence ID" value="GBRI000388-PA"/>
    <property type="gene ID" value="GBRI000388"/>
</dbReference>
<dbReference type="GO" id="GO:0005737">
    <property type="term" value="C:cytoplasm"/>
    <property type="evidence" value="ECO:0007669"/>
    <property type="project" value="TreeGrafter"/>
</dbReference>
<feature type="domain" description="3'-5' exonuclease" evidence="5">
    <location>
        <begin position="25"/>
        <end position="199"/>
    </location>
</feature>
<evidence type="ECO:0000256" key="1">
    <source>
        <dbReference type="ARBA" id="ARBA00022722"/>
    </source>
</evidence>
<keyword evidence="7" id="KW-1185">Reference proteome</keyword>
<evidence type="ECO:0000313" key="6">
    <source>
        <dbReference type="EnsemblMetazoa" id="GBRI000388-PA"/>
    </source>
</evidence>
<organism evidence="6 7">
    <name type="scientific">Glossina brevipalpis</name>
    <dbReference type="NCBI Taxonomy" id="37001"/>
    <lineage>
        <taxon>Eukaryota</taxon>
        <taxon>Metazoa</taxon>
        <taxon>Ecdysozoa</taxon>
        <taxon>Arthropoda</taxon>
        <taxon>Hexapoda</taxon>
        <taxon>Insecta</taxon>
        <taxon>Pterygota</taxon>
        <taxon>Neoptera</taxon>
        <taxon>Endopterygota</taxon>
        <taxon>Diptera</taxon>
        <taxon>Brachycera</taxon>
        <taxon>Muscomorpha</taxon>
        <taxon>Hippoboscoidea</taxon>
        <taxon>Glossinidae</taxon>
        <taxon>Glossina</taxon>
    </lineage>
</organism>
<evidence type="ECO:0000259" key="5">
    <source>
        <dbReference type="SMART" id="SM00474"/>
    </source>
</evidence>
<dbReference type="GO" id="GO:0046872">
    <property type="term" value="F:metal ion binding"/>
    <property type="evidence" value="ECO:0007669"/>
    <property type="project" value="UniProtKB-KW"/>
</dbReference>
<keyword evidence="2" id="KW-0479">Metal-binding</keyword>
<dbReference type="SUPFAM" id="SSF53098">
    <property type="entry name" value="Ribonuclease H-like"/>
    <property type="match status" value="1"/>
</dbReference>
<dbReference type="GO" id="GO:0005634">
    <property type="term" value="C:nucleus"/>
    <property type="evidence" value="ECO:0007669"/>
    <property type="project" value="TreeGrafter"/>
</dbReference>